<dbReference type="PANTHER" id="PTHR44750">
    <property type="entry name" value="GLUTATHIONE S-TRANSFERASE T1-RELATED"/>
    <property type="match status" value="1"/>
</dbReference>
<dbReference type="SUPFAM" id="SSF47616">
    <property type="entry name" value="GST C-terminal domain-like"/>
    <property type="match status" value="1"/>
</dbReference>
<dbReference type="Gene3D" id="3.40.30.10">
    <property type="entry name" value="Glutaredoxin"/>
    <property type="match status" value="1"/>
</dbReference>
<dbReference type="PROSITE" id="PS50405">
    <property type="entry name" value="GST_CTER"/>
    <property type="match status" value="1"/>
</dbReference>
<dbReference type="EMBL" id="HBFB01014859">
    <property type="protein sequence ID" value="CAD8678203.1"/>
    <property type="molecule type" value="Transcribed_RNA"/>
</dbReference>
<dbReference type="InterPro" id="IPR004045">
    <property type="entry name" value="Glutathione_S-Trfase_N"/>
</dbReference>
<feature type="domain" description="GST N-terminal" evidence="1">
    <location>
        <begin position="4"/>
        <end position="96"/>
    </location>
</feature>
<organism evidence="3">
    <name type="scientific">Chlamydomonas leiostraca</name>
    <dbReference type="NCBI Taxonomy" id="1034604"/>
    <lineage>
        <taxon>Eukaryota</taxon>
        <taxon>Viridiplantae</taxon>
        <taxon>Chlorophyta</taxon>
        <taxon>core chlorophytes</taxon>
        <taxon>Chlorophyceae</taxon>
        <taxon>CS clade</taxon>
        <taxon>Chlamydomonadales</taxon>
        <taxon>Chlamydomonadaceae</taxon>
        <taxon>Chlamydomonas</taxon>
    </lineage>
</organism>
<feature type="domain" description="GST C-terminal" evidence="2">
    <location>
        <begin position="108"/>
        <end position="247"/>
    </location>
</feature>
<evidence type="ECO:0008006" key="4">
    <source>
        <dbReference type="Google" id="ProtNLM"/>
    </source>
</evidence>
<dbReference type="InterPro" id="IPR036282">
    <property type="entry name" value="Glutathione-S-Trfase_C_sf"/>
</dbReference>
<dbReference type="InterPro" id="IPR010987">
    <property type="entry name" value="Glutathione-S-Trfase_C-like"/>
</dbReference>
<protein>
    <recommendedName>
        <fullName evidence="4">Glutathione transferase</fullName>
    </recommendedName>
</protein>
<dbReference type="InterPro" id="IPR043377">
    <property type="entry name" value="GSTT1/2/3"/>
</dbReference>
<name>A0A7S0WQC9_9CHLO</name>
<dbReference type="SUPFAM" id="SSF52833">
    <property type="entry name" value="Thioredoxin-like"/>
    <property type="match status" value="1"/>
</dbReference>
<evidence type="ECO:0000259" key="1">
    <source>
        <dbReference type="PROSITE" id="PS50404"/>
    </source>
</evidence>
<reference evidence="3" key="1">
    <citation type="submission" date="2021-01" db="EMBL/GenBank/DDBJ databases">
        <authorList>
            <person name="Corre E."/>
            <person name="Pelletier E."/>
            <person name="Niang G."/>
            <person name="Scheremetjew M."/>
            <person name="Finn R."/>
            <person name="Kale V."/>
            <person name="Holt S."/>
            <person name="Cochrane G."/>
            <person name="Meng A."/>
            <person name="Brown T."/>
            <person name="Cohen L."/>
        </authorList>
    </citation>
    <scope>NUCLEOTIDE SEQUENCE</scope>
    <source>
        <strain evidence="3">SAG 11-49</strain>
    </source>
</reference>
<dbReference type="Gene3D" id="1.20.1050.10">
    <property type="match status" value="1"/>
</dbReference>
<dbReference type="InterPro" id="IPR036249">
    <property type="entry name" value="Thioredoxin-like_sf"/>
</dbReference>
<dbReference type="InterPro" id="IPR004046">
    <property type="entry name" value="GST_C"/>
</dbReference>
<gene>
    <name evidence="3" type="ORF">CLEI1391_LOCUS8409</name>
</gene>
<dbReference type="AlphaFoldDB" id="A0A7S0WQC9"/>
<dbReference type="Pfam" id="PF13417">
    <property type="entry name" value="GST_N_3"/>
    <property type="match status" value="1"/>
</dbReference>
<accession>A0A7S0WQC9</accession>
<evidence type="ECO:0000313" key="3">
    <source>
        <dbReference type="EMBL" id="CAD8678203.1"/>
    </source>
</evidence>
<sequence length="264" mass="29354">MALDGYTLYLDYMSQPSRALAIFCRAAGLSPGPVKEQTVFIHKREQRSPEYLANNPLGKLPLLEQTSGATSDGQPFRLPESVAIFSYLTTVYGHLQRKIPDHWYPQRCPKARARVESALHWYHTTLRAGCTRLMWNKVVAARLGMQGSEALAQDGLAQLKLCLPQLESVWLPGPGPYLCGNDRPSVADVLFCCELEQLTMLNNDKHGVDMASILEPHPRIRQWMRTVAQSVAPHYERVHAVLRKAALASGGTLSPAQEAPTARL</sequence>
<dbReference type="PANTHER" id="PTHR44750:SF1">
    <property type="entry name" value="GLUTATHIONE S-TRANSFERASE T1-RELATED"/>
    <property type="match status" value="1"/>
</dbReference>
<dbReference type="PROSITE" id="PS50404">
    <property type="entry name" value="GST_NTER"/>
    <property type="match status" value="1"/>
</dbReference>
<evidence type="ECO:0000259" key="2">
    <source>
        <dbReference type="PROSITE" id="PS50405"/>
    </source>
</evidence>
<dbReference type="Pfam" id="PF00043">
    <property type="entry name" value="GST_C"/>
    <property type="match status" value="1"/>
</dbReference>
<proteinExistence type="predicted"/>